<dbReference type="EMBL" id="MFIX01000112">
    <property type="protein sequence ID" value="OGG04581.1"/>
    <property type="molecule type" value="Genomic_DNA"/>
</dbReference>
<accession>A0A1F5YWL2</accession>
<dbReference type="InterPro" id="IPR001173">
    <property type="entry name" value="Glyco_trans_2-like"/>
</dbReference>
<organism evidence="2 3">
    <name type="scientific">Candidatus Glassbacteria bacterium RIFCSPLOWO2_12_FULL_58_11</name>
    <dbReference type="NCBI Taxonomy" id="1817867"/>
    <lineage>
        <taxon>Bacteria</taxon>
        <taxon>Candidatus Glassiibacteriota</taxon>
    </lineage>
</organism>
<proteinExistence type="predicted"/>
<feature type="domain" description="Glycosyltransferase 2-like" evidence="1">
    <location>
        <begin position="10"/>
        <end position="113"/>
    </location>
</feature>
<dbReference type="PANTHER" id="PTHR43685">
    <property type="entry name" value="GLYCOSYLTRANSFERASE"/>
    <property type="match status" value="1"/>
</dbReference>
<dbReference type="Gene3D" id="3.90.550.10">
    <property type="entry name" value="Spore Coat Polysaccharide Biosynthesis Protein SpsA, Chain A"/>
    <property type="match status" value="1"/>
</dbReference>
<dbReference type="PANTHER" id="PTHR43685:SF2">
    <property type="entry name" value="GLYCOSYLTRANSFERASE 2-LIKE DOMAIN-CONTAINING PROTEIN"/>
    <property type="match status" value="1"/>
</dbReference>
<dbReference type="SUPFAM" id="SSF53448">
    <property type="entry name" value="Nucleotide-diphospho-sugar transferases"/>
    <property type="match status" value="1"/>
</dbReference>
<gene>
    <name evidence="2" type="ORF">A3F83_03105</name>
</gene>
<dbReference type="InterPro" id="IPR029044">
    <property type="entry name" value="Nucleotide-diphossugar_trans"/>
</dbReference>
<dbReference type="Pfam" id="PF00535">
    <property type="entry name" value="Glycos_transf_2"/>
    <property type="match status" value="1"/>
</dbReference>
<evidence type="ECO:0000313" key="2">
    <source>
        <dbReference type="EMBL" id="OGG04581.1"/>
    </source>
</evidence>
<comment type="caution">
    <text evidence="2">The sequence shown here is derived from an EMBL/GenBank/DDBJ whole genome shotgun (WGS) entry which is preliminary data.</text>
</comment>
<evidence type="ECO:0000259" key="1">
    <source>
        <dbReference type="Pfam" id="PF00535"/>
    </source>
</evidence>
<dbReference type="Proteomes" id="UP000179129">
    <property type="component" value="Unassembled WGS sequence"/>
</dbReference>
<protein>
    <recommendedName>
        <fullName evidence="1">Glycosyltransferase 2-like domain-containing protein</fullName>
    </recommendedName>
</protein>
<sequence length="291" mass="32850">MGEERLPEVSVIIPTYNRAGMLAEAINSVLGQSSRDLELIVVDDGSTDGTPALLGRWAGRIEALQTGRHGVSAARNAGAARARGRWLAFLDSDDLWLPEKLELQLAAHHAAPELLCSHTAEIWVRRGVRVNPMRKHARQGGWIFEHCLPMCRISPSSVLIDRWLFQRLGGFDRRFRVCEDYELWLRLTALFPVLYLDRPLVIKRGGHADQLSASHWGFDRFRVRALVKILGTDLKPTFRLAALRELSRKARILFEGCRKRGKNIQASRYARLAEWADSETGKLESPVAAQQ</sequence>
<reference evidence="2 3" key="1">
    <citation type="journal article" date="2016" name="Nat. Commun.">
        <title>Thousands of microbial genomes shed light on interconnected biogeochemical processes in an aquifer system.</title>
        <authorList>
            <person name="Anantharaman K."/>
            <person name="Brown C.T."/>
            <person name="Hug L.A."/>
            <person name="Sharon I."/>
            <person name="Castelle C.J."/>
            <person name="Probst A.J."/>
            <person name="Thomas B.C."/>
            <person name="Singh A."/>
            <person name="Wilkins M.J."/>
            <person name="Karaoz U."/>
            <person name="Brodie E.L."/>
            <person name="Williams K.H."/>
            <person name="Hubbard S.S."/>
            <person name="Banfield J.F."/>
        </authorList>
    </citation>
    <scope>NUCLEOTIDE SEQUENCE [LARGE SCALE GENOMIC DNA]</scope>
</reference>
<dbReference type="InterPro" id="IPR050834">
    <property type="entry name" value="Glycosyltransf_2"/>
</dbReference>
<evidence type="ECO:0000313" key="3">
    <source>
        <dbReference type="Proteomes" id="UP000179129"/>
    </source>
</evidence>
<dbReference type="STRING" id="1817867.A3F83_03105"/>
<name>A0A1F5YWL2_9BACT</name>
<dbReference type="AlphaFoldDB" id="A0A1F5YWL2"/>